<organism evidence="2 3">
    <name type="scientific">Paramecium tetraurelia</name>
    <dbReference type="NCBI Taxonomy" id="5888"/>
    <lineage>
        <taxon>Eukaryota</taxon>
        <taxon>Sar</taxon>
        <taxon>Alveolata</taxon>
        <taxon>Ciliophora</taxon>
        <taxon>Intramacronucleata</taxon>
        <taxon>Oligohymenophorea</taxon>
        <taxon>Peniculida</taxon>
        <taxon>Parameciidae</taxon>
        <taxon>Paramecium</taxon>
    </lineage>
</organism>
<keyword evidence="1" id="KW-0175">Coiled coil</keyword>
<dbReference type="Proteomes" id="UP000000600">
    <property type="component" value="Unassembled WGS sequence"/>
</dbReference>
<name>A0CC43_PARTE</name>
<reference evidence="2 3" key="1">
    <citation type="journal article" date="2006" name="Nature">
        <title>Global trends of whole-genome duplications revealed by the ciliate Paramecium tetraurelia.</title>
        <authorList>
            <consortium name="Genoscope"/>
            <person name="Aury J.-M."/>
            <person name="Jaillon O."/>
            <person name="Duret L."/>
            <person name="Noel B."/>
            <person name="Jubin C."/>
            <person name="Porcel B.M."/>
            <person name="Segurens B."/>
            <person name="Daubin V."/>
            <person name="Anthouard V."/>
            <person name="Aiach N."/>
            <person name="Arnaiz O."/>
            <person name="Billaut A."/>
            <person name="Beisson J."/>
            <person name="Blanc I."/>
            <person name="Bouhouche K."/>
            <person name="Camara F."/>
            <person name="Duharcourt S."/>
            <person name="Guigo R."/>
            <person name="Gogendeau D."/>
            <person name="Katinka M."/>
            <person name="Keller A.-M."/>
            <person name="Kissmehl R."/>
            <person name="Klotz C."/>
            <person name="Koll F."/>
            <person name="Le Moue A."/>
            <person name="Lepere C."/>
            <person name="Malinsky S."/>
            <person name="Nowacki M."/>
            <person name="Nowak J.K."/>
            <person name="Plattner H."/>
            <person name="Poulain J."/>
            <person name="Ruiz F."/>
            <person name="Serrano V."/>
            <person name="Zagulski M."/>
            <person name="Dessen P."/>
            <person name="Betermier M."/>
            <person name="Weissenbach J."/>
            <person name="Scarpelli C."/>
            <person name="Schachter V."/>
            <person name="Sperling L."/>
            <person name="Meyer E."/>
            <person name="Cohen J."/>
            <person name="Wincker P."/>
        </authorList>
    </citation>
    <scope>NUCLEOTIDE SEQUENCE [LARGE SCALE GENOMIC DNA]</scope>
    <source>
        <strain evidence="2 3">Stock d4-2</strain>
    </source>
</reference>
<evidence type="ECO:0000313" key="3">
    <source>
        <dbReference type="Proteomes" id="UP000000600"/>
    </source>
</evidence>
<evidence type="ECO:0000256" key="1">
    <source>
        <dbReference type="SAM" id="Coils"/>
    </source>
</evidence>
<evidence type="ECO:0000313" key="2">
    <source>
        <dbReference type="EMBL" id="CAK68360.1"/>
    </source>
</evidence>
<sequence length="525" mass="63561">MQKLIDELNLTQYKSVEQVVRIYTFFKTKELNVQIQFTFDDFYQCLLNNEKPFLIEYLVCLYLEVHLNDIHHPYIQLLINQNRCVRQCLIFNEMANILRFLIDHHKIAEPIDIPDEHFHDLDFDTKIEILIFIVNILAFQSKWFNGVIQNKIQLFQKGIVKEKKQESKKQWQEELHELYGQQDEIISEERKILSRKQLAISNKKRIKEIEKEKEQIDERIIKLNNLIDIDIKELQKFGVNSMKILLRDQDYCVWIIQAMPNYVLIKINKKFNLLYGEEIHKLINKIDDGPLKECLVLESEEFCNEKRVQSKSKDIEFQLDQTGLHQFKKQEGKPEYLIFCQDVNNLDEILIKMILEIEEKITLFFRQYLQLNWTYPKSRNVWREEIKEGNIQDFIYTFLSKINQFRSRFYEFDNDDEVPDDYKDKKIPLFYYYKNLSQDLQEVQNCDYAYVLILYCRVLVQQNRNIERQKEKLVELAEQAEQQEINNIKSQQKSIQPVKPKRAQRAIIDDDDDDEDFNLNSYYYR</sequence>
<dbReference type="InParanoid" id="A0CC43"/>
<dbReference type="EMBL" id="CT868059">
    <property type="protein sequence ID" value="CAK68360.1"/>
    <property type="molecule type" value="Genomic_DNA"/>
</dbReference>
<protein>
    <recommendedName>
        <fullName evidence="4">WHIM1 domain-containing protein</fullName>
    </recommendedName>
</protein>
<dbReference type="AlphaFoldDB" id="A0CC43"/>
<dbReference type="GeneID" id="5021542"/>
<dbReference type="OrthoDB" id="302328at2759"/>
<proteinExistence type="predicted"/>
<dbReference type="OMA" id="PEYLIFC"/>
<accession>A0CC43</accession>
<dbReference type="RefSeq" id="XP_001435757.1">
    <property type="nucleotide sequence ID" value="XM_001435720.1"/>
</dbReference>
<dbReference type="HOGENOM" id="CLU_519243_0_0_1"/>
<keyword evidence="3" id="KW-1185">Reference proteome</keyword>
<gene>
    <name evidence="2" type="ORF">GSPATT00037144001</name>
</gene>
<evidence type="ECO:0008006" key="4">
    <source>
        <dbReference type="Google" id="ProtNLM"/>
    </source>
</evidence>
<feature type="coiled-coil region" evidence="1">
    <location>
        <begin position="161"/>
        <end position="226"/>
    </location>
</feature>
<dbReference type="KEGG" id="ptm:GSPATT00037144001"/>
<feature type="coiled-coil region" evidence="1">
    <location>
        <begin position="456"/>
        <end position="493"/>
    </location>
</feature>